<feature type="binding site" evidence="9">
    <location>
        <begin position="97"/>
        <end position="104"/>
    </location>
    <ligand>
        <name>ATP</name>
        <dbReference type="ChEBI" id="CHEBI:30616"/>
    </ligand>
</feature>
<accession>A0A1R2BFX4</accession>
<dbReference type="FunFam" id="3.40.850.10:FF:000012">
    <property type="entry name" value="Kinesin-like protein"/>
    <property type="match status" value="1"/>
</dbReference>
<comment type="subcellular location">
    <subcellularLocation>
        <location evidence="1">Cytoplasm</location>
        <location evidence="1">Cytoskeleton</location>
    </subcellularLocation>
</comment>
<dbReference type="Pfam" id="PF00225">
    <property type="entry name" value="Kinesin"/>
    <property type="match status" value="1"/>
</dbReference>
<proteinExistence type="inferred from homology"/>
<evidence type="ECO:0000313" key="13">
    <source>
        <dbReference type="Proteomes" id="UP000187209"/>
    </source>
</evidence>
<comment type="caution">
    <text evidence="12">The sequence shown here is derived from an EMBL/GenBank/DDBJ whole genome shotgun (WGS) entry which is preliminary data.</text>
</comment>
<dbReference type="InterPro" id="IPR001752">
    <property type="entry name" value="Kinesin_motor_dom"/>
</dbReference>
<dbReference type="InterPro" id="IPR036961">
    <property type="entry name" value="Kinesin_motor_dom_sf"/>
</dbReference>
<dbReference type="GO" id="GO:0005874">
    <property type="term" value="C:microtubule"/>
    <property type="evidence" value="ECO:0007669"/>
    <property type="project" value="UniProtKB-KW"/>
</dbReference>
<sequence>MVEKDQKIQVIVRKRPLNSKEISKGDQDILLNTSSNTLVVREQKLKVDLTKFIEEHHFTFDGVYSEEITNQELYNSAIQPIVQASFQGAKVTCFAYGQTGSGKTFTMMGEDSIPGLYLLAANDLFYYRDQYFRNIKFTVSFYEIYCGKLHDLLNDRNQLFAREDAKQTVNIVGLQNKSADTVEALMKIISTGMEFRTTGQTGANDDSSRSHAILEINLKQGKKVVGKMSFIDLAGSERGADVSGADFKTRMDGAEINKSLLALKECIRALDQEKRHTPFRGSKLTQVLKDSFLGNCRTVMIANVSPGLLSCEHTLNTLRYADRVKELKKGEKGIKVDKLVNALMLPRQNANVVRYNVEEPEEVVPPPKPMKSEEDSSRLLFKKPNKDDNKFKSKIGLTISGSKTTPQNPYIAPQKAVEKKAPQPNLEDLSEKHEQLIGMILAEEEDLINSHRKMIDEMVDMIKHQMGLLGEVDKPGSDVDNYVRELDTVLSIKEDMIRGIRDKLRVFNDHLRQEEELTLIFEKNKAVMDVFNLDNHDDDLLQDMDD</sequence>
<dbReference type="PANTHER" id="PTHR47971:SF8">
    <property type="entry name" value="KINESIN-LIKE PROTEIN"/>
    <property type="match status" value="1"/>
</dbReference>
<dbReference type="GO" id="GO:0007019">
    <property type="term" value="P:microtubule depolymerization"/>
    <property type="evidence" value="ECO:0007669"/>
    <property type="project" value="TreeGrafter"/>
</dbReference>
<dbReference type="Proteomes" id="UP000187209">
    <property type="component" value="Unassembled WGS sequence"/>
</dbReference>
<dbReference type="InterPro" id="IPR019821">
    <property type="entry name" value="Kinesin_motor_CS"/>
</dbReference>
<dbReference type="PANTHER" id="PTHR47971">
    <property type="entry name" value="KINESIN-RELATED PROTEIN 6"/>
    <property type="match status" value="1"/>
</dbReference>
<keyword evidence="5 9" id="KW-0067">ATP-binding</keyword>
<keyword evidence="7" id="KW-0206">Cytoskeleton</keyword>
<dbReference type="GO" id="GO:0005524">
    <property type="term" value="F:ATP binding"/>
    <property type="evidence" value="ECO:0007669"/>
    <property type="project" value="UniProtKB-UniRule"/>
</dbReference>
<dbReference type="PROSITE" id="PS50067">
    <property type="entry name" value="KINESIN_MOTOR_2"/>
    <property type="match status" value="1"/>
</dbReference>
<evidence type="ECO:0000256" key="2">
    <source>
        <dbReference type="ARBA" id="ARBA00022490"/>
    </source>
</evidence>
<dbReference type="GO" id="GO:0007018">
    <property type="term" value="P:microtubule-based movement"/>
    <property type="evidence" value="ECO:0007669"/>
    <property type="project" value="InterPro"/>
</dbReference>
<evidence type="ECO:0000256" key="9">
    <source>
        <dbReference type="PROSITE-ProRule" id="PRU00283"/>
    </source>
</evidence>
<dbReference type="GO" id="GO:0008017">
    <property type="term" value="F:microtubule binding"/>
    <property type="evidence" value="ECO:0007669"/>
    <property type="project" value="InterPro"/>
</dbReference>
<protein>
    <recommendedName>
        <fullName evidence="10">Kinesin-like protein</fullName>
    </recommendedName>
</protein>
<dbReference type="PRINTS" id="PR00380">
    <property type="entry name" value="KINESINHEAVY"/>
</dbReference>
<dbReference type="GO" id="GO:0003777">
    <property type="term" value="F:microtubule motor activity"/>
    <property type="evidence" value="ECO:0007669"/>
    <property type="project" value="InterPro"/>
</dbReference>
<dbReference type="SUPFAM" id="SSF52540">
    <property type="entry name" value="P-loop containing nucleoside triphosphate hydrolases"/>
    <property type="match status" value="1"/>
</dbReference>
<name>A0A1R2BFX4_9CILI</name>
<dbReference type="InterPro" id="IPR027417">
    <property type="entry name" value="P-loop_NTPase"/>
</dbReference>
<dbReference type="EMBL" id="MPUH01000684">
    <property type="protein sequence ID" value="OMJ75545.1"/>
    <property type="molecule type" value="Genomic_DNA"/>
</dbReference>
<evidence type="ECO:0000256" key="7">
    <source>
        <dbReference type="ARBA" id="ARBA00023212"/>
    </source>
</evidence>
<dbReference type="PROSITE" id="PS00411">
    <property type="entry name" value="KINESIN_MOTOR_1"/>
    <property type="match status" value="1"/>
</dbReference>
<dbReference type="SMART" id="SM00129">
    <property type="entry name" value="KISc"/>
    <property type="match status" value="1"/>
</dbReference>
<evidence type="ECO:0000256" key="6">
    <source>
        <dbReference type="ARBA" id="ARBA00023175"/>
    </source>
</evidence>
<keyword evidence="6 9" id="KW-0505">Motor protein</keyword>
<dbReference type="InterPro" id="IPR027640">
    <property type="entry name" value="Kinesin-like_fam"/>
</dbReference>
<keyword evidence="3 10" id="KW-0493">Microtubule</keyword>
<evidence type="ECO:0000256" key="10">
    <source>
        <dbReference type="RuleBase" id="RU000394"/>
    </source>
</evidence>
<keyword evidence="4 9" id="KW-0547">Nucleotide-binding</keyword>
<dbReference type="CDD" id="cd01367">
    <property type="entry name" value="KISc_KIF2_like"/>
    <property type="match status" value="1"/>
</dbReference>
<keyword evidence="2" id="KW-0963">Cytoplasm</keyword>
<keyword evidence="13" id="KW-1185">Reference proteome</keyword>
<organism evidence="12 13">
    <name type="scientific">Stentor coeruleus</name>
    <dbReference type="NCBI Taxonomy" id="5963"/>
    <lineage>
        <taxon>Eukaryota</taxon>
        <taxon>Sar</taxon>
        <taxon>Alveolata</taxon>
        <taxon>Ciliophora</taxon>
        <taxon>Postciliodesmatophora</taxon>
        <taxon>Heterotrichea</taxon>
        <taxon>Heterotrichida</taxon>
        <taxon>Stentoridae</taxon>
        <taxon>Stentor</taxon>
    </lineage>
</organism>
<feature type="domain" description="Kinesin motor" evidence="11">
    <location>
        <begin position="7"/>
        <end position="327"/>
    </location>
</feature>
<evidence type="ECO:0000256" key="4">
    <source>
        <dbReference type="ARBA" id="ARBA00022741"/>
    </source>
</evidence>
<evidence type="ECO:0000256" key="1">
    <source>
        <dbReference type="ARBA" id="ARBA00004245"/>
    </source>
</evidence>
<evidence type="ECO:0000256" key="8">
    <source>
        <dbReference type="ARBA" id="ARBA00061030"/>
    </source>
</evidence>
<evidence type="ECO:0000259" key="11">
    <source>
        <dbReference type="PROSITE" id="PS50067"/>
    </source>
</evidence>
<evidence type="ECO:0000256" key="3">
    <source>
        <dbReference type="ARBA" id="ARBA00022701"/>
    </source>
</evidence>
<dbReference type="Gene3D" id="3.40.850.10">
    <property type="entry name" value="Kinesin motor domain"/>
    <property type="match status" value="1"/>
</dbReference>
<evidence type="ECO:0000256" key="5">
    <source>
        <dbReference type="ARBA" id="ARBA00022840"/>
    </source>
</evidence>
<reference evidence="12 13" key="1">
    <citation type="submission" date="2016-11" db="EMBL/GenBank/DDBJ databases">
        <title>The macronuclear genome of Stentor coeruleus: a giant cell with tiny introns.</title>
        <authorList>
            <person name="Slabodnick M."/>
            <person name="Ruby J.G."/>
            <person name="Reiff S.B."/>
            <person name="Swart E.C."/>
            <person name="Gosai S."/>
            <person name="Prabakaran S."/>
            <person name="Witkowska E."/>
            <person name="Larue G.E."/>
            <person name="Fisher S."/>
            <person name="Freeman R.M."/>
            <person name="Gunawardena J."/>
            <person name="Chu W."/>
            <person name="Stover N.A."/>
            <person name="Gregory B.D."/>
            <person name="Nowacki M."/>
            <person name="Derisi J."/>
            <person name="Roy S.W."/>
            <person name="Marshall W.F."/>
            <person name="Sood P."/>
        </authorList>
    </citation>
    <scope>NUCLEOTIDE SEQUENCE [LARGE SCALE GENOMIC DNA]</scope>
    <source>
        <strain evidence="12">WM001</strain>
    </source>
</reference>
<gene>
    <name evidence="12" type="ORF">SteCoe_25279</name>
</gene>
<dbReference type="OrthoDB" id="3176171at2759"/>
<comment type="similarity">
    <text evidence="8">Belongs to the TRAFAC class myosin-kinesin ATPase superfamily. Kinesin family. KIN-13 subfamily.</text>
</comment>
<dbReference type="AlphaFoldDB" id="A0A1R2BFX4"/>
<evidence type="ECO:0000313" key="12">
    <source>
        <dbReference type="EMBL" id="OMJ75545.1"/>
    </source>
</evidence>